<evidence type="ECO:0000256" key="4">
    <source>
        <dbReference type="ARBA" id="ARBA00023152"/>
    </source>
</evidence>
<organism evidence="9 10">
    <name type="scientific">Aquabacterium lacunae</name>
    <dbReference type="NCBI Taxonomy" id="2528630"/>
    <lineage>
        <taxon>Bacteria</taxon>
        <taxon>Pseudomonadati</taxon>
        <taxon>Pseudomonadota</taxon>
        <taxon>Betaproteobacteria</taxon>
        <taxon>Burkholderiales</taxon>
        <taxon>Aquabacterium</taxon>
    </lineage>
</organism>
<dbReference type="PANTHER" id="PTHR11469">
    <property type="entry name" value="GLUCOSE-6-PHOSPHATE ISOMERASE"/>
    <property type="match status" value="1"/>
</dbReference>
<dbReference type="GO" id="GO:0004347">
    <property type="term" value="F:glucose-6-phosphate isomerase activity"/>
    <property type="evidence" value="ECO:0007669"/>
    <property type="project" value="UniProtKB-UniRule"/>
</dbReference>
<keyword evidence="5 7" id="KW-0413">Isomerase</keyword>
<comment type="pathway">
    <text evidence="1 7 8">Carbohydrate degradation; glycolysis; D-glyceraldehyde 3-phosphate and glycerone phosphate from D-glucose: step 2/4.</text>
</comment>
<evidence type="ECO:0000313" key="9">
    <source>
        <dbReference type="EMBL" id="TBO30396.1"/>
    </source>
</evidence>
<evidence type="ECO:0000256" key="3">
    <source>
        <dbReference type="ARBA" id="ARBA00022432"/>
    </source>
</evidence>
<dbReference type="GO" id="GO:0048029">
    <property type="term" value="F:monosaccharide binding"/>
    <property type="evidence" value="ECO:0007669"/>
    <property type="project" value="TreeGrafter"/>
</dbReference>
<dbReference type="InterPro" id="IPR023096">
    <property type="entry name" value="G6P_Isomerase_C"/>
</dbReference>
<evidence type="ECO:0000256" key="7">
    <source>
        <dbReference type="HAMAP-Rule" id="MF_00473"/>
    </source>
</evidence>
<dbReference type="InterPro" id="IPR018189">
    <property type="entry name" value="Phosphoglucose_isomerase_CS"/>
</dbReference>
<gene>
    <name evidence="7" type="primary">pgi</name>
    <name evidence="9" type="ORF">EYS42_11960</name>
</gene>
<evidence type="ECO:0000256" key="6">
    <source>
        <dbReference type="ARBA" id="ARBA00029321"/>
    </source>
</evidence>
<dbReference type="UniPathway" id="UPA00138"/>
<dbReference type="OrthoDB" id="140919at2"/>
<dbReference type="PROSITE" id="PS00765">
    <property type="entry name" value="P_GLUCOSE_ISOMERASE_1"/>
    <property type="match status" value="1"/>
</dbReference>
<dbReference type="EC" id="5.3.1.9" evidence="7"/>
<comment type="subcellular location">
    <subcellularLocation>
        <location evidence="7">Cytoplasm</location>
    </subcellularLocation>
</comment>
<dbReference type="InterPro" id="IPR001672">
    <property type="entry name" value="G6P_Isomerase"/>
</dbReference>
<comment type="pathway">
    <text evidence="7">Carbohydrate biosynthesis; gluconeogenesis.</text>
</comment>
<dbReference type="PROSITE" id="PS00174">
    <property type="entry name" value="P_GLUCOSE_ISOMERASE_2"/>
    <property type="match status" value="1"/>
</dbReference>
<keyword evidence="10" id="KW-1185">Reference proteome</keyword>
<dbReference type="UniPathway" id="UPA00109">
    <property type="reaction ID" value="UER00181"/>
</dbReference>
<keyword evidence="3 7" id="KW-0312">Gluconeogenesis</keyword>
<dbReference type="PANTHER" id="PTHR11469:SF1">
    <property type="entry name" value="GLUCOSE-6-PHOSPHATE ISOMERASE"/>
    <property type="match status" value="1"/>
</dbReference>
<dbReference type="Gene3D" id="3.40.50.10490">
    <property type="entry name" value="Glucose-6-phosphate isomerase like protein, domain 1"/>
    <property type="match status" value="2"/>
</dbReference>
<dbReference type="Proteomes" id="UP000292120">
    <property type="component" value="Unassembled WGS sequence"/>
</dbReference>
<dbReference type="AlphaFoldDB" id="A0A4Q9GY83"/>
<feature type="active site" evidence="7">
    <location>
        <position position="383"/>
    </location>
</feature>
<keyword evidence="4 7" id="KW-0324">Glycolysis</keyword>
<dbReference type="Pfam" id="PF00342">
    <property type="entry name" value="PGI"/>
    <property type="match status" value="1"/>
</dbReference>
<evidence type="ECO:0000256" key="5">
    <source>
        <dbReference type="ARBA" id="ARBA00023235"/>
    </source>
</evidence>
<dbReference type="HAMAP" id="MF_00473">
    <property type="entry name" value="G6P_isomerase"/>
    <property type="match status" value="1"/>
</dbReference>
<comment type="function">
    <text evidence="7">Catalyzes the reversible isomerization of glucose-6-phosphate to fructose-6-phosphate.</text>
</comment>
<dbReference type="EMBL" id="SIXI01000004">
    <property type="protein sequence ID" value="TBO30396.1"/>
    <property type="molecule type" value="Genomic_DNA"/>
</dbReference>
<sequence>MPHASQPQATPAWQGLALSAAQPLPPLRELLQDSARTLALRAQACGLTLDFSRQRLTPLVLQQLLDLARQQGLADQRDALFAGERINRTEDRAVLHMALRAPAGCHTHPWPADITEQVLAERERMLALAERIRQGHWLGPRRQPITDLVAIGIGGSDLGPRMAVHALQQDTAPAVRVHFVSNPDATALHDVLATLDPLRTGFVVASKTFTTQETLLNAESARHWLQAAGVSDWARQFIAITTAPDKATALGFAPEHTLRFWDWVGGRYSLWSSIGLPLAVAVGREQFEAFLAGAHALDTHFRTAPLAQNLPVLMALLGLWQRNFLNAPTQLVTSYSARLGLLPAYLQQMDMESNGKRVHPDGQPVRVATGPIVWGGLGIDGQHAYYQLLHQGTHRVAIDFIGVRQQASLPDAPPAHAAHLRFNQANLLAQAQALALGRDAQATAASLRAAGLSEAEVQRLTPHRSFDGNVSSNVLWLDALTPFTLGALVALYEHKVFCQAALWQVHAFDQWGVELGKVVAQGLQHSLHTGELPAGVDSATAASLRFLREVPPLTPAALPTAASAVTPLATPTVAPTPRMDLAQAPSA</sequence>
<dbReference type="NCBIfam" id="NF001211">
    <property type="entry name" value="PRK00179.1"/>
    <property type="match status" value="1"/>
</dbReference>
<comment type="similarity">
    <text evidence="2 7 8">Belongs to the GPI family.</text>
</comment>
<protein>
    <recommendedName>
        <fullName evidence="7">Glucose-6-phosphate isomerase</fullName>
        <shortName evidence="7">GPI</shortName>
        <ecNumber evidence="7">5.3.1.9</ecNumber>
    </recommendedName>
    <alternativeName>
        <fullName evidence="7">Phosphoglucose isomerase</fullName>
        <shortName evidence="7">PGI</shortName>
    </alternativeName>
    <alternativeName>
        <fullName evidence="7">Phosphohexose isomerase</fullName>
        <shortName evidence="7">PHI</shortName>
    </alternativeName>
</protein>
<dbReference type="InterPro" id="IPR035476">
    <property type="entry name" value="SIS_PGI_1"/>
</dbReference>
<feature type="active site" evidence="7">
    <location>
        <position position="517"/>
    </location>
</feature>
<proteinExistence type="inferred from homology"/>
<name>A0A4Q9GY83_9BURK</name>
<dbReference type="CDD" id="cd05016">
    <property type="entry name" value="SIS_PGI_2"/>
    <property type="match status" value="1"/>
</dbReference>
<dbReference type="RefSeq" id="WP_130968387.1">
    <property type="nucleotide sequence ID" value="NZ_SIXI01000004.1"/>
</dbReference>
<reference evidence="9 10" key="1">
    <citation type="submission" date="2019-02" db="EMBL/GenBank/DDBJ databases">
        <title>Aquabacterium sp. strain KMB7.</title>
        <authorList>
            <person name="Chen W.-M."/>
        </authorList>
    </citation>
    <scope>NUCLEOTIDE SEQUENCE [LARGE SCALE GENOMIC DNA]</scope>
    <source>
        <strain evidence="9 10">KMB7</strain>
    </source>
</reference>
<dbReference type="GO" id="GO:0006096">
    <property type="term" value="P:glycolytic process"/>
    <property type="evidence" value="ECO:0007669"/>
    <property type="project" value="UniProtKB-UniRule"/>
</dbReference>
<evidence type="ECO:0000313" key="10">
    <source>
        <dbReference type="Proteomes" id="UP000292120"/>
    </source>
</evidence>
<dbReference type="InterPro" id="IPR035482">
    <property type="entry name" value="SIS_PGI_2"/>
</dbReference>
<evidence type="ECO:0000256" key="8">
    <source>
        <dbReference type="RuleBase" id="RU000612"/>
    </source>
</evidence>
<feature type="active site" description="Proton donor" evidence="7">
    <location>
        <position position="352"/>
    </location>
</feature>
<dbReference type="PROSITE" id="PS51463">
    <property type="entry name" value="P_GLUCOSE_ISOMERASE_3"/>
    <property type="match status" value="1"/>
</dbReference>
<dbReference type="CDD" id="cd05015">
    <property type="entry name" value="SIS_PGI_1"/>
    <property type="match status" value="1"/>
</dbReference>
<evidence type="ECO:0000256" key="1">
    <source>
        <dbReference type="ARBA" id="ARBA00004926"/>
    </source>
</evidence>
<dbReference type="InterPro" id="IPR046348">
    <property type="entry name" value="SIS_dom_sf"/>
</dbReference>
<comment type="catalytic activity">
    <reaction evidence="6 7 8">
        <text>alpha-D-glucose 6-phosphate = beta-D-fructose 6-phosphate</text>
        <dbReference type="Rhea" id="RHEA:11816"/>
        <dbReference type="ChEBI" id="CHEBI:57634"/>
        <dbReference type="ChEBI" id="CHEBI:58225"/>
        <dbReference type="EC" id="5.3.1.9"/>
    </reaction>
</comment>
<dbReference type="GO" id="GO:0005829">
    <property type="term" value="C:cytosol"/>
    <property type="evidence" value="ECO:0007669"/>
    <property type="project" value="TreeGrafter"/>
</dbReference>
<dbReference type="GO" id="GO:0051156">
    <property type="term" value="P:glucose 6-phosphate metabolic process"/>
    <property type="evidence" value="ECO:0007669"/>
    <property type="project" value="TreeGrafter"/>
</dbReference>
<dbReference type="GO" id="GO:0097367">
    <property type="term" value="F:carbohydrate derivative binding"/>
    <property type="evidence" value="ECO:0007669"/>
    <property type="project" value="InterPro"/>
</dbReference>
<keyword evidence="7" id="KW-0963">Cytoplasm</keyword>
<dbReference type="PRINTS" id="PR00662">
    <property type="entry name" value="G6PISOMERASE"/>
</dbReference>
<dbReference type="SUPFAM" id="SSF53697">
    <property type="entry name" value="SIS domain"/>
    <property type="match status" value="1"/>
</dbReference>
<accession>A0A4Q9GY83</accession>
<dbReference type="Gene3D" id="1.10.1390.10">
    <property type="match status" value="1"/>
</dbReference>
<evidence type="ECO:0000256" key="2">
    <source>
        <dbReference type="ARBA" id="ARBA00006604"/>
    </source>
</evidence>
<comment type="caution">
    <text evidence="9">The sequence shown here is derived from an EMBL/GenBank/DDBJ whole genome shotgun (WGS) entry which is preliminary data.</text>
</comment>
<dbReference type="GO" id="GO:0006094">
    <property type="term" value="P:gluconeogenesis"/>
    <property type="evidence" value="ECO:0007669"/>
    <property type="project" value="UniProtKB-UniRule"/>
</dbReference>